<dbReference type="AlphaFoldDB" id="A0A916DV94"/>
<sequence>MPMSHKFIAYRSVESELISAMRNNQHEVYYATEADGDTSEEALCRKANGEQYILLTGDKEFAQDLFRNNRVQSGIILVDVKADNIYAKTRVVLEAIDENNAQLLGHFATVTRQQVKLKAIERA</sequence>
<dbReference type="EMBL" id="AP026867">
    <property type="protein sequence ID" value="BDS12911.1"/>
    <property type="molecule type" value="Genomic_DNA"/>
</dbReference>
<dbReference type="KEGG" id="aup:AsAng_0036360"/>
<organism evidence="2 3">
    <name type="scientific">Aureispira anguillae</name>
    <dbReference type="NCBI Taxonomy" id="2864201"/>
    <lineage>
        <taxon>Bacteria</taxon>
        <taxon>Pseudomonadati</taxon>
        <taxon>Bacteroidota</taxon>
        <taxon>Saprospiria</taxon>
        <taxon>Saprospirales</taxon>
        <taxon>Saprospiraceae</taxon>
        <taxon>Aureispira</taxon>
    </lineage>
</organism>
<evidence type="ECO:0000313" key="3">
    <source>
        <dbReference type="Proteomes" id="UP001060919"/>
    </source>
</evidence>
<dbReference type="InterPro" id="IPR041049">
    <property type="entry name" value="DUF5615"/>
</dbReference>
<reference evidence="2" key="1">
    <citation type="submission" date="2022-09" db="EMBL/GenBank/DDBJ databases">
        <title>Aureispira anguillicida sp. nov., isolated from Leptocephalus of Japanese eel Anguilla japonica.</title>
        <authorList>
            <person name="Yuasa K."/>
            <person name="Mekata T."/>
            <person name="Ikunari K."/>
        </authorList>
    </citation>
    <scope>NUCLEOTIDE SEQUENCE</scope>
    <source>
        <strain evidence="2">EL160426</strain>
    </source>
</reference>
<protein>
    <submittedName>
        <fullName evidence="2">DUF5615 family PIN-like protein</fullName>
    </submittedName>
</protein>
<accession>A0A916DV94</accession>
<keyword evidence="3" id="KW-1185">Reference proteome</keyword>
<evidence type="ECO:0000259" key="1">
    <source>
        <dbReference type="Pfam" id="PF18480"/>
    </source>
</evidence>
<proteinExistence type="predicted"/>
<dbReference type="Proteomes" id="UP001060919">
    <property type="component" value="Chromosome"/>
</dbReference>
<feature type="domain" description="DUF5615" evidence="1">
    <location>
        <begin position="7"/>
        <end position="112"/>
    </location>
</feature>
<dbReference type="Pfam" id="PF18480">
    <property type="entry name" value="DUF5615"/>
    <property type="match status" value="1"/>
</dbReference>
<name>A0A916DV94_9BACT</name>
<evidence type="ECO:0000313" key="2">
    <source>
        <dbReference type="EMBL" id="BDS12911.1"/>
    </source>
</evidence>
<gene>
    <name evidence="2" type="ORF">AsAng_0036360</name>
</gene>